<accession>A0ACB5U1X2</accession>
<evidence type="ECO:0000313" key="2">
    <source>
        <dbReference type="Proteomes" id="UP001165101"/>
    </source>
</evidence>
<evidence type="ECO:0000313" key="1">
    <source>
        <dbReference type="EMBL" id="GME99310.1"/>
    </source>
</evidence>
<sequence length="272" mass="31615">MSSTSLSTIADRGDEEISEYVSEVIAEYTAKVETTTNQLDKMHLDENFESDITTETETDNATESESAESFVVLPTQEKDMKDFKDAFFDMTLQHEYLRLSIDKYRKLLQNFDFDSLKNKNNHIIQDEFYKLLEDQKEELLEIIYELNRGIQVPLKEVFLMQILNKRVIHLEPNNLRYHRDYLSHASNKIILNPKSLVRDYHNRISRGRRSRAKPITTINSFSKKYSAALSTQIDSIYGGTGGSAPSGNYNSNSWIDKLFSLFKYEKVQRFSS</sequence>
<keyword evidence="2" id="KW-1185">Reference proteome</keyword>
<reference evidence="1" key="1">
    <citation type="submission" date="2023-04" db="EMBL/GenBank/DDBJ databases">
        <title>Candida boidinii NBRC 1967.</title>
        <authorList>
            <person name="Ichikawa N."/>
            <person name="Sato H."/>
            <person name="Tonouchi N."/>
        </authorList>
    </citation>
    <scope>NUCLEOTIDE SEQUENCE</scope>
    <source>
        <strain evidence="1">NBRC 1967</strain>
    </source>
</reference>
<organism evidence="1 2">
    <name type="scientific">Candida boidinii</name>
    <name type="common">Yeast</name>
    <dbReference type="NCBI Taxonomy" id="5477"/>
    <lineage>
        <taxon>Eukaryota</taxon>
        <taxon>Fungi</taxon>
        <taxon>Dikarya</taxon>
        <taxon>Ascomycota</taxon>
        <taxon>Saccharomycotina</taxon>
        <taxon>Pichiomycetes</taxon>
        <taxon>Pichiales</taxon>
        <taxon>Pichiaceae</taxon>
        <taxon>Ogataea</taxon>
        <taxon>Ogataea/Candida clade</taxon>
    </lineage>
</organism>
<name>A0ACB5U1X2_CANBO</name>
<protein>
    <submittedName>
        <fullName evidence="1">Unnamed protein product</fullName>
    </submittedName>
</protein>
<proteinExistence type="predicted"/>
<dbReference type="EMBL" id="BSXV01003916">
    <property type="protein sequence ID" value="GME99310.1"/>
    <property type="molecule type" value="Genomic_DNA"/>
</dbReference>
<dbReference type="Proteomes" id="UP001165101">
    <property type="component" value="Unassembled WGS sequence"/>
</dbReference>
<gene>
    <name evidence="1" type="ORF">Cboi01_000525100</name>
</gene>
<comment type="caution">
    <text evidence="1">The sequence shown here is derived from an EMBL/GenBank/DDBJ whole genome shotgun (WGS) entry which is preliminary data.</text>
</comment>